<evidence type="ECO:0000313" key="3">
    <source>
        <dbReference type="Proteomes" id="UP000060513"/>
    </source>
</evidence>
<gene>
    <name evidence="2" type="ORF">SPRI_1798</name>
</gene>
<organism evidence="2">
    <name type="scientific">Streptomyces pristinaespiralis</name>
    <dbReference type="NCBI Taxonomy" id="38300"/>
    <lineage>
        <taxon>Bacteria</taxon>
        <taxon>Bacillati</taxon>
        <taxon>Actinomycetota</taxon>
        <taxon>Actinomycetes</taxon>
        <taxon>Kitasatosporales</taxon>
        <taxon>Streptomycetaceae</taxon>
        <taxon>Streptomyces</taxon>
    </lineage>
</organism>
<dbReference type="AlphaFoldDB" id="A0A0M4D2X6"/>
<dbReference type="KEGG" id="spri:SPRI_1798"/>
<dbReference type="STRING" id="38300.SPRI_1798"/>
<dbReference type="Proteomes" id="UP000060513">
    <property type="component" value="Chromosome"/>
</dbReference>
<feature type="domain" description="PLL-like beta propeller" evidence="1">
    <location>
        <begin position="96"/>
        <end position="194"/>
    </location>
</feature>
<dbReference type="SUPFAM" id="SSF89372">
    <property type="entry name" value="Fucose-specific lectin"/>
    <property type="match status" value="1"/>
</dbReference>
<dbReference type="InterPro" id="IPR058502">
    <property type="entry name" value="PLL-like_beta-prop"/>
</dbReference>
<proteinExistence type="predicted"/>
<sequence>MATARTRPSREDGTLGASLLTGSWLTCGKEGLFSAYAPVEGAVLRWTEGRSGWSEPDRLAHDGLTADLTVAQGVDRYVHLVGIRRTGSGDEVELTHAVQFQTGRPVLGWTSLGHPNRTGPWTGHPAAAVDADGRLCVFVRNGGGGVSCRVQSARGWRGWQDLGGARTGDLLAAATDGAGRVQLFVPGARAIRWFTQEEDGGKFVLSGQLDAVAAPGAFTALATSSGSVSLYFLDGGGVVNVWAPGRSPYAHPLVQAVGAGPLVATRAVIGGYDCTVLAQESGPGRVSFTAHPTEQESAGAWWSETDTGAPSVVPAVCTGTDGRMVAAALADRHQLWLTRQKVSDEGFLLDKWRKKM</sequence>
<dbReference type="Gene3D" id="2.120.10.70">
    <property type="entry name" value="Fucose-specific lectin"/>
    <property type="match status" value="1"/>
</dbReference>
<dbReference type="EMBL" id="CP011340">
    <property type="protein sequence ID" value="ALC20104.1"/>
    <property type="molecule type" value="Genomic_DNA"/>
</dbReference>
<evidence type="ECO:0000259" key="1">
    <source>
        <dbReference type="Pfam" id="PF26607"/>
    </source>
</evidence>
<name>A0A0M4D2X6_STRPR</name>
<accession>A0A0M4D2X6</accession>
<dbReference type="Pfam" id="PF26607">
    <property type="entry name" value="DUF8189"/>
    <property type="match status" value="1"/>
</dbReference>
<protein>
    <submittedName>
        <fullName evidence="2">LmbE family protein</fullName>
    </submittedName>
</protein>
<dbReference type="PATRIC" id="fig|38300.4.peg.1907"/>
<reference evidence="2 3" key="1">
    <citation type="submission" date="2015-08" db="EMBL/GenBank/DDBJ databases">
        <title>Genome sequence of the pristinamycin over-producing bacterium Streptomyces pristinaespiralis HCCB10218.</title>
        <authorList>
            <person name="Tian J."/>
            <person name="Yang J."/>
            <person name="Li L."/>
            <person name="Ruan L."/>
            <person name="Wei W."/>
            <person name="Zheng G."/>
            <person name="Wei Z."/>
            <person name="Yang S."/>
            <person name="Ge M."/>
            <person name="Jiang W."/>
            <person name="Lu Y."/>
        </authorList>
    </citation>
    <scope>NUCLEOTIDE SEQUENCE [LARGE SCALE GENOMIC DNA]</scope>
    <source>
        <strain evidence="2 3">HCCB 10218</strain>
    </source>
</reference>
<evidence type="ECO:0000313" key="2">
    <source>
        <dbReference type="EMBL" id="ALC20104.1"/>
    </source>
</evidence>